<organism evidence="2 3">
    <name type="scientific">Callosobruchus maculatus</name>
    <name type="common">Southern cowpea weevil</name>
    <name type="synonym">Pulse bruchid</name>
    <dbReference type="NCBI Taxonomy" id="64391"/>
    <lineage>
        <taxon>Eukaryota</taxon>
        <taxon>Metazoa</taxon>
        <taxon>Ecdysozoa</taxon>
        <taxon>Arthropoda</taxon>
        <taxon>Hexapoda</taxon>
        <taxon>Insecta</taxon>
        <taxon>Pterygota</taxon>
        <taxon>Neoptera</taxon>
        <taxon>Endopterygota</taxon>
        <taxon>Coleoptera</taxon>
        <taxon>Polyphaga</taxon>
        <taxon>Cucujiformia</taxon>
        <taxon>Chrysomeloidea</taxon>
        <taxon>Chrysomelidae</taxon>
        <taxon>Bruchinae</taxon>
        <taxon>Bruchini</taxon>
        <taxon>Callosobruchus</taxon>
    </lineage>
</organism>
<proteinExistence type="predicted"/>
<feature type="region of interest" description="Disordered" evidence="1">
    <location>
        <begin position="1"/>
        <end position="20"/>
    </location>
</feature>
<keyword evidence="3" id="KW-1185">Reference proteome</keyword>
<sequence length="83" mass="9423">RDSNISNGGGSRGAARRGGCRPFPFSPFLTRFFLRLFFAFGDRHLRERHVELAMKVHFGSIGDDRTTEVAGTTGHRYRLVLRL</sequence>
<name>A0A653BNF4_CALMS</name>
<evidence type="ECO:0000313" key="3">
    <source>
        <dbReference type="Proteomes" id="UP000410492"/>
    </source>
</evidence>
<dbReference type="AlphaFoldDB" id="A0A653BNF4"/>
<protein>
    <submittedName>
        <fullName evidence="2">Uncharacterized protein</fullName>
    </submittedName>
</protein>
<feature type="non-terminal residue" evidence="2">
    <location>
        <position position="1"/>
    </location>
</feature>
<gene>
    <name evidence="2" type="ORF">CALMAC_LOCUS2434</name>
</gene>
<evidence type="ECO:0000256" key="1">
    <source>
        <dbReference type="SAM" id="MobiDB-lite"/>
    </source>
</evidence>
<accession>A0A653BNF4</accession>
<dbReference type="Proteomes" id="UP000410492">
    <property type="component" value="Unassembled WGS sequence"/>
</dbReference>
<dbReference type="EMBL" id="CAACVG010002952">
    <property type="protein sequence ID" value="VEN37059.1"/>
    <property type="molecule type" value="Genomic_DNA"/>
</dbReference>
<reference evidence="2 3" key="1">
    <citation type="submission" date="2019-01" db="EMBL/GenBank/DDBJ databases">
        <authorList>
            <person name="Sayadi A."/>
        </authorList>
    </citation>
    <scope>NUCLEOTIDE SEQUENCE [LARGE SCALE GENOMIC DNA]</scope>
</reference>
<evidence type="ECO:0000313" key="2">
    <source>
        <dbReference type="EMBL" id="VEN37059.1"/>
    </source>
</evidence>